<evidence type="ECO:0000256" key="8">
    <source>
        <dbReference type="ARBA" id="ARBA00039612"/>
    </source>
</evidence>
<dbReference type="PANTHER" id="PTHR24056:SF107">
    <property type="entry name" value="CYCLIN-DEPENDENT KINASE 11A-RELATED"/>
    <property type="match status" value="1"/>
</dbReference>
<evidence type="ECO:0000256" key="12">
    <source>
        <dbReference type="SAM" id="MobiDB-lite"/>
    </source>
</evidence>
<dbReference type="EMBL" id="CAXAMM010017446">
    <property type="protein sequence ID" value="CAK9041167.1"/>
    <property type="molecule type" value="Genomic_DNA"/>
</dbReference>
<dbReference type="SUPFAM" id="SSF56112">
    <property type="entry name" value="Protein kinase-like (PK-like)"/>
    <property type="match status" value="1"/>
</dbReference>
<keyword evidence="3" id="KW-0808">Transferase</keyword>
<keyword evidence="4" id="KW-0547">Nucleotide-binding</keyword>
<dbReference type="Pfam" id="PF00069">
    <property type="entry name" value="Pkinase"/>
    <property type="match status" value="1"/>
</dbReference>
<accession>A0ABP0LS44</accession>
<evidence type="ECO:0000259" key="13">
    <source>
        <dbReference type="PROSITE" id="PS50011"/>
    </source>
</evidence>
<keyword evidence="5 14" id="KW-0418">Kinase</keyword>
<dbReference type="Gene3D" id="3.30.200.20">
    <property type="entry name" value="Phosphorylase Kinase, domain 1"/>
    <property type="match status" value="1"/>
</dbReference>
<dbReference type="InterPro" id="IPR008271">
    <property type="entry name" value="Ser/Thr_kinase_AS"/>
</dbReference>
<feature type="region of interest" description="Disordered" evidence="12">
    <location>
        <begin position="1408"/>
        <end position="1463"/>
    </location>
</feature>
<dbReference type="Gene3D" id="1.10.510.10">
    <property type="entry name" value="Transferase(Phosphotransferase) domain 1"/>
    <property type="match status" value="1"/>
</dbReference>
<evidence type="ECO:0000256" key="11">
    <source>
        <dbReference type="SAM" id="Coils"/>
    </source>
</evidence>
<dbReference type="PROSITE" id="PS50011">
    <property type="entry name" value="PROTEIN_KINASE_DOM"/>
    <property type="match status" value="1"/>
</dbReference>
<evidence type="ECO:0000256" key="2">
    <source>
        <dbReference type="ARBA" id="ARBA00022527"/>
    </source>
</evidence>
<keyword evidence="15" id="KW-1185">Reference proteome</keyword>
<gene>
    <name evidence="14" type="ORF">SCF082_LOCUS23829</name>
</gene>
<dbReference type="PANTHER" id="PTHR24056">
    <property type="entry name" value="CELL DIVISION PROTEIN KINASE"/>
    <property type="match status" value="1"/>
</dbReference>
<reference evidence="14 15" key="1">
    <citation type="submission" date="2024-02" db="EMBL/GenBank/DDBJ databases">
        <authorList>
            <person name="Chen Y."/>
            <person name="Shah S."/>
            <person name="Dougan E. K."/>
            <person name="Thang M."/>
            <person name="Chan C."/>
        </authorList>
    </citation>
    <scope>NUCLEOTIDE SEQUENCE [LARGE SCALE GENOMIC DNA]</scope>
</reference>
<comment type="similarity">
    <text evidence="1">Belongs to the protein kinase superfamily. CMGC Ser/Thr protein kinase family. CDC2/CDKX subfamily.</text>
</comment>
<evidence type="ECO:0000313" key="15">
    <source>
        <dbReference type="Proteomes" id="UP001642464"/>
    </source>
</evidence>
<evidence type="ECO:0000256" key="4">
    <source>
        <dbReference type="ARBA" id="ARBA00022741"/>
    </source>
</evidence>
<dbReference type="InterPro" id="IPR000719">
    <property type="entry name" value="Prot_kinase_dom"/>
</dbReference>
<evidence type="ECO:0000256" key="1">
    <source>
        <dbReference type="ARBA" id="ARBA00006485"/>
    </source>
</evidence>
<dbReference type="InterPro" id="IPR011009">
    <property type="entry name" value="Kinase-like_dom_sf"/>
</dbReference>
<feature type="compositionally biased region" description="Low complexity" evidence="12">
    <location>
        <begin position="1203"/>
        <end position="1233"/>
    </location>
</feature>
<evidence type="ECO:0000313" key="14">
    <source>
        <dbReference type="EMBL" id="CAK9041167.1"/>
    </source>
</evidence>
<comment type="subunit">
    <text evidence="7">May form a complex composed of at least the catalytic subunit CRK2 and a cyclin.</text>
</comment>
<evidence type="ECO:0000256" key="10">
    <source>
        <dbReference type="ARBA" id="ARBA00042858"/>
    </source>
</evidence>
<dbReference type="PROSITE" id="PS00108">
    <property type="entry name" value="PROTEIN_KINASE_ST"/>
    <property type="match status" value="1"/>
</dbReference>
<protein>
    <recommendedName>
        <fullName evidence="8">Cyclin-dependent kinase 2 homolog</fullName>
    </recommendedName>
    <alternativeName>
        <fullName evidence="9">Cell division control protein 2 homolog</fullName>
    </alternativeName>
    <alternativeName>
        <fullName evidence="10">cdc2-related kinase 2</fullName>
    </alternativeName>
</protein>
<sequence>MAEAAPKRPRVGSWSANCLNQGRRVASLDGCGLKKALGLEWLIRGCRSVQSFRKLNRIDEGTYGVVYRACEVETGEVVALKQLKLTAVKSEDGFPVSSIREISILLEIHHPNIVQCREVVVGNTLQHVFMVMEYVEHELKVLLVQHAFAVAEQKCLLRQLLAGVAHLHLNWIVHRDLKTSNILLDRNGILKICDFGLARHFGEPLRPYTQRVQSLWYRAPELLLGERTYSSAIDLWSSGCIFSEMLLRRPVFEGRAELHQLGLIFGLVGLPDEESWPGCSQLSNWKATESFKEIFEPGWRELFAFPPEGALSELGLVLLQGLLECCPERRLAAAAAVEHPYFQEAPQPQEPGMLPTFKEGVQHADAAPVPMSKKVTQRPSGDVPFPAPREASVGTWDAELETSPADLPKPRADTASTALASSSSLPASSGVAEDVIWEGLAFAQDLGPYRSYASCAEDVHLISSFLELTPLTRVVPSVVKLLFRVVRFLRMCDYHVEDVCVILAHASAYFLDFYAQLGARVEDGEEVGYVVGSLIFIAHSFVQDETCPLNVWHKHLFRKYCNVKTLNAAIMQLMKLRVEPRLRLTEEDLARRMSRLRESIARFDNLEAEFNRPLLGRIGADVGASFGGRGRTAKPSQWRFHLTPGTGTGTPPVAPHVLSPQAGQILQLDVFPLRAPGSAVRTPTRDLETPKPLAPVRGVTGMLGTEPGTMEKTVKYLASKEERAQVLSNRLRSMPPICKYKGLGPHVPSLGMLQFGAVNGFIPATRELCGETFTQQCFSARENRRTGGAHAMEAWTKNGVGAAGRIVFNGKGLRPDLQELHSPQECRAGLDVLLSARERGSTLMSSSRRPGSHQVMNASFIPPIEQRTGRLEPASMEAAGSRSLTRRFQKLRLENYRHEIMESIRRGATKGEWEERVWRPSRAEFPRAGWNWLPASSRTLQLGGVRGPAELAGGEWAVQKQFLLAKVERGFSEDEVQEAHLLHLTGRAPSGALGAFGSATGPAGGGGRFRGHRVVDLAVAFDTQSGTLTQMWSAPGLVAEGRAEDLCSSFHLDRPIRAESGEALEGRMEGIRAPETEAPAPVTAPARMTPKATMKTKKTKAARDPRPAFVFAWCSCCGGVNVFLQGDPDNLTIASLRTPPPAQREDVEHIDDNMPVWALQRARKAPPPAAQHGPKDPDNLPIASLRAPPPAAAQRKERPQDISSSSSTSSSSSSTAGGEAEAPPAAAGTAGTPRGTGEGGLAPVAAARTAKPVAVAPERDTQGVLFRSDAELWPPEMEAKPLLRSQRRKLRRVTREVRKSYQECQEDMKELKGRISGYRRACTGKSELSDALTTLEGEARRLETCWRELVADTISQWSLAPRATSATLHGVRPQVVRGQRWYAACVEGAGRRILGPLRPKAQDAVEDHLKMSSGPPNTAAAAAPPPRAADRSVAEDADPSAGEKKQAPPVRKRLRLARHVDLT</sequence>
<dbReference type="Proteomes" id="UP001642464">
    <property type="component" value="Unassembled WGS sequence"/>
</dbReference>
<proteinExistence type="inferred from homology"/>
<dbReference type="GO" id="GO:0016301">
    <property type="term" value="F:kinase activity"/>
    <property type="evidence" value="ECO:0007669"/>
    <property type="project" value="UniProtKB-KW"/>
</dbReference>
<evidence type="ECO:0000256" key="5">
    <source>
        <dbReference type="ARBA" id="ARBA00022777"/>
    </source>
</evidence>
<feature type="region of interest" description="Disordered" evidence="12">
    <location>
        <begin position="679"/>
        <end position="705"/>
    </location>
</feature>
<evidence type="ECO:0000256" key="9">
    <source>
        <dbReference type="ARBA" id="ARBA00041902"/>
    </source>
</evidence>
<keyword evidence="6" id="KW-0067">ATP-binding</keyword>
<keyword evidence="2" id="KW-0723">Serine/threonine-protein kinase</keyword>
<dbReference type="InterPro" id="IPR050108">
    <property type="entry name" value="CDK"/>
</dbReference>
<evidence type="ECO:0000256" key="6">
    <source>
        <dbReference type="ARBA" id="ARBA00022840"/>
    </source>
</evidence>
<feature type="region of interest" description="Disordered" evidence="12">
    <location>
        <begin position="1161"/>
        <end position="1241"/>
    </location>
</feature>
<comment type="caution">
    <text evidence="14">The sequence shown here is derived from an EMBL/GenBank/DDBJ whole genome shotgun (WGS) entry which is preliminary data.</text>
</comment>
<evidence type="ECO:0000256" key="3">
    <source>
        <dbReference type="ARBA" id="ARBA00022679"/>
    </source>
</evidence>
<feature type="domain" description="Protein kinase" evidence="13">
    <location>
        <begin position="52"/>
        <end position="342"/>
    </location>
</feature>
<dbReference type="SMART" id="SM00220">
    <property type="entry name" value="S_TKc"/>
    <property type="match status" value="1"/>
</dbReference>
<organism evidence="14 15">
    <name type="scientific">Durusdinium trenchii</name>
    <dbReference type="NCBI Taxonomy" id="1381693"/>
    <lineage>
        <taxon>Eukaryota</taxon>
        <taxon>Sar</taxon>
        <taxon>Alveolata</taxon>
        <taxon>Dinophyceae</taxon>
        <taxon>Suessiales</taxon>
        <taxon>Symbiodiniaceae</taxon>
        <taxon>Durusdinium</taxon>
    </lineage>
</organism>
<name>A0ABP0LS44_9DINO</name>
<feature type="coiled-coil region" evidence="11">
    <location>
        <begin position="1283"/>
        <end position="1321"/>
    </location>
</feature>
<evidence type="ECO:0000256" key="7">
    <source>
        <dbReference type="ARBA" id="ARBA00038543"/>
    </source>
</evidence>
<keyword evidence="11" id="KW-0175">Coiled coil</keyword>